<feature type="transmembrane region" description="Helical" evidence="6">
    <location>
        <begin position="6"/>
        <end position="24"/>
    </location>
</feature>
<feature type="domain" description="Gnk2-homologous" evidence="7">
    <location>
        <begin position="155"/>
        <end position="263"/>
    </location>
</feature>
<dbReference type="Proteomes" id="UP000325577">
    <property type="component" value="Linkage Group LG0"/>
</dbReference>
<dbReference type="OrthoDB" id="1933521at2759"/>
<keyword evidence="6" id="KW-0472">Membrane</keyword>
<keyword evidence="6" id="KW-0812">Transmembrane</keyword>
<dbReference type="InterPro" id="IPR038408">
    <property type="entry name" value="GNK2_sf"/>
</dbReference>
<comment type="subcellular location">
    <subcellularLocation>
        <location evidence="1">Secreted</location>
    </subcellularLocation>
</comment>
<sequence length="288" mass="31402">MNGGGVSGGLAVIGVLGLSMVIAARWRSDRMSNEAYARDWDAGESADPLGEFCNTDTNISSNSPISANIGRLLPRLVSGASLNGFISTSYGKAKNKLYGLAQCRGDISSNDCSSCIQDAAKEIRKRCPNQADARIWYDYCFLRYTTNNFFGEVDTYVGIFYYNVEDVTDPKAFNKKLGALMDKINSEAVVPAIANKALGKGKTKVSPFVTIYALVQCTRDLSPQSCGECLATATGNFPNICDNKKGCRVLYSSCYVRYEVFPFFFPLGSQESLANTSMAYYRSIVSKP</sequence>
<dbReference type="GO" id="GO:0005576">
    <property type="term" value="C:extracellular region"/>
    <property type="evidence" value="ECO:0007669"/>
    <property type="project" value="UniProtKB-SubCell"/>
</dbReference>
<dbReference type="Pfam" id="PF01657">
    <property type="entry name" value="Stress-antifung"/>
    <property type="match status" value="2"/>
</dbReference>
<evidence type="ECO:0000256" key="2">
    <source>
        <dbReference type="ARBA" id="ARBA00022525"/>
    </source>
</evidence>
<comment type="similarity">
    <text evidence="5">Belongs to the cysteine-rich repeat secretory protein family.</text>
</comment>
<evidence type="ECO:0000313" key="9">
    <source>
        <dbReference type="Proteomes" id="UP000325577"/>
    </source>
</evidence>
<dbReference type="InterPro" id="IPR002902">
    <property type="entry name" value="GNK2"/>
</dbReference>
<evidence type="ECO:0000256" key="6">
    <source>
        <dbReference type="SAM" id="Phobius"/>
    </source>
</evidence>
<evidence type="ECO:0000313" key="8">
    <source>
        <dbReference type="EMBL" id="KAA8550555.1"/>
    </source>
</evidence>
<dbReference type="Gene3D" id="3.30.430.20">
    <property type="entry name" value="Gnk2 domain, C-X8-C-X2-C motif"/>
    <property type="match status" value="2"/>
</dbReference>
<dbReference type="InterPro" id="IPR050581">
    <property type="entry name" value="CRR_secretory_protein"/>
</dbReference>
<evidence type="ECO:0000256" key="1">
    <source>
        <dbReference type="ARBA" id="ARBA00004613"/>
    </source>
</evidence>
<dbReference type="PROSITE" id="PS51473">
    <property type="entry name" value="GNK2"/>
    <property type="match status" value="2"/>
</dbReference>
<keyword evidence="2" id="KW-0964">Secreted</keyword>
<dbReference type="FunFam" id="3.30.430.20:FF:000002">
    <property type="entry name" value="Cysteine-rich receptor-like protein kinase 10"/>
    <property type="match status" value="1"/>
</dbReference>
<dbReference type="PANTHER" id="PTHR32411">
    <property type="entry name" value="CYSTEINE-RICH REPEAT SECRETORY PROTEIN 38-RELATED"/>
    <property type="match status" value="1"/>
</dbReference>
<name>A0A5J5C5C2_9ASTE</name>
<dbReference type="PANTHER" id="PTHR32411:SF55">
    <property type="entry name" value="CYSTEINE-RICH REPEAT SECRETORY PROTEIN 55"/>
    <property type="match status" value="1"/>
</dbReference>
<accession>A0A5J5C5C2</accession>
<evidence type="ECO:0000256" key="3">
    <source>
        <dbReference type="ARBA" id="ARBA00022729"/>
    </source>
</evidence>
<dbReference type="AlphaFoldDB" id="A0A5J5C5C2"/>
<gene>
    <name evidence="8" type="ORF">F0562_002239</name>
</gene>
<evidence type="ECO:0000256" key="4">
    <source>
        <dbReference type="ARBA" id="ARBA00022737"/>
    </source>
</evidence>
<keyword evidence="6" id="KW-1133">Transmembrane helix</keyword>
<evidence type="ECO:0000259" key="7">
    <source>
        <dbReference type="PROSITE" id="PS51473"/>
    </source>
</evidence>
<dbReference type="EMBL" id="CM018031">
    <property type="protein sequence ID" value="KAA8550555.1"/>
    <property type="molecule type" value="Genomic_DNA"/>
</dbReference>
<protein>
    <recommendedName>
        <fullName evidence="7">Gnk2-homologous domain-containing protein</fullName>
    </recommendedName>
</protein>
<organism evidence="8 9">
    <name type="scientific">Nyssa sinensis</name>
    <dbReference type="NCBI Taxonomy" id="561372"/>
    <lineage>
        <taxon>Eukaryota</taxon>
        <taxon>Viridiplantae</taxon>
        <taxon>Streptophyta</taxon>
        <taxon>Embryophyta</taxon>
        <taxon>Tracheophyta</taxon>
        <taxon>Spermatophyta</taxon>
        <taxon>Magnoliopsida</taxon>
        <taxon>eudicotyledons</taxon>
        <taxon>Gunneridae</taxon>
        <taxon>Pentapetalae</taxon>
        <taxon>asterids</taxon>
        <taxon>Cornales</taxon>
        <taxon>Nyssaceae</taxon>
        <taxon>Nyssa</taxon>
    </lineage>
</organism>
<keyword evidence="3" id="KW-0732">Signal</keyword>
<keyword evidence="9" id="KW-1185">Reference proteome</keyword>
<proteinExistence type="inferred from homology"/>
<keyword evidence="4" id="KW-0677">Repeat</keyword>
<dbReference type="CDD" id="cd23509">
    <property type="entry name" value="Gnk2-like"/>
    <property type="match status" value="2"/>
</dbReference>
<reference evidence="8 9" key="1">
    <citation type="submission" date="2019-09" db="EMBL/GenBank/DDBJ databases">
        <title>A chromosome-level genome assembly of the Chinese tupelo Nyssa sinensis.</title>
        <authorList>
            <person name="Yang X."/>
            <person name="Kang M."/>
            <person name="Yang Y."/>
            <person name="Xiong H."/>
            <person name="Wang M."/>
            <person name="Zhang Z."/>
            <person name="Wang Z."/>
            <person name="Wu H."/>
            <person name="Ma T."/>
            <person name="Liu J."/>
            <person name="Xi Z."/>
        </authorList>
    </citation>
    <scope>NUCLEOTIDE SEQUENCE [LARGE SCALE GENOMIC DNA]</scope>
    <source>
        <strain evidence="8">J267</strain>
        <tissue evidence="8">Leaf</tissue>
    </source>
</reference>
<feature type="domain" description="Gnk2-homologous" evidence="7">
    <location>
        <begin position="47"/>
        <end position="149"/>
    </location>
</feature>
<evidence type="ECO:0000256" key="5">
    <source>
        <dbReference type="ARBA" id="ARBA00038515"/>
    </source>
</evidence>